<dbReference type="RefSeq" id="WP_015048671.1">
    <property type="nucleotide sequence ID" value="NC_018868.3"/>
</dbReference>
<dbReference type="InterPro" id="IPR050814">
    <property type="entry name" value="Myo-inositol_Transporter"/>
</dbReference>
<dbReference type="OrthoDB" id="5368493at2"/>
<keyword evidence="6 8" id="KW-0472">Membrane</keyword>
<feature type="domain" description="Major facilitator superfamily (MFS) profile" evidence="9">
    <location>
        <begin position="11"/>
        <end position="507"/>
    </location>
</feature>
<dbReference type="PANTHER" id="PTHR48020:SF12">
    <property type="entry name" value="PROTON MYO-INOSITOL COTRANSPORTER"/>
    <property type="match status" value="1"/>
</dbReference>
<keyword evidence="5 8" id="KW-1133">Transmembrane helix</keyword>
<feature type="transmembrane region" description="Helical" evidence="8">
    <location>
        <begin position="328"/>
        <end position="348"/>
    </location>
</feature>
<evidence type="ECO:0000256" key="8">
    <source>
        <dbReference type="SAM" id="Phobius"/>
    </source>
</evidence>
<feature type="transmembrane region" description="Helical" evidence="8">
    <location>
        <begin position="76"/>
        <end position="95"/>
    </location>
</feature>
<keyword evidence="4 8" id="KW-0812">Transmembrane</keyword>
<feature type="transmembrane region" description="Helical" evidence="8">
    <location>
        <begin position="12"/>
        <end position="33"/>
    </location>
</feature>
<dbReference type="GO" id="GO:0016020">
    <property type="term" value="C:membrane"/>
    <property type="evidence" value="ECO:0007669"/>
    <property type="project" value="UniProtKB-SubCell"/>
</dbReference>
<feature type="transmembrane region" description="Helical" evidence="8">
    <location>
        <begin position="452"/>
        <end position="472"/>
    </location>
</feature>
<dbReference type="InterPro" id="IPR005828">
    <property type="entry name" value="MFS_sugar_transport-like"/>
</dbReference>
<feature type="transmembrane region" description="Helical" evidence="8">
    <location>
        <begin position="45"/>
        <end position="64"/>
    </location>
</feature>
<keyword evidence="3 7" id="KW-0813">Transport</keyword>
<feature type="transmembrane region" description="Helical" evidence="8">
    <location>
        <begin position="134"/>
        <end position="157"/>
    </location>
</feature>
<evidence type="ECO:0000313" key="11">
    <source>
        <dbReference type="Proteomes" id="UP000000466"/>
    </source>
</evidence>
<dbReference type="eggNOG" id="COG2814">
    <property type="taxonomic scope" value="Bacteria"/>
</dbReference>
<dbReference type="STRING" id="1117647.M5M_16940"/>
<gene>
    <name evidence="10" type="ordered locus">M5M_16940</name>
</gene>
<evidence type="ECO:0000313" key="10">
    <source>
        <dbReference type="EMBL" id="AFV00519.1"/>
    </source>
</evidence>
<feature type="transmembrane region" description="Helical" evidence="8">
    <location>
        <begin position="417"/>
        <end position="440"/>
    </location>
</feature>
<dbReference type="PRINTS" id="PR00171">
    <property type="entry name" value="SUGRTRNSPORT"/>
</dbReference>
<evidence type="ECO:0000256" key="4">
    <source>
        <dbReference type="ARBA" id="ARBA00022692"/>
    </source>
</evidence>
<evidence type="ECO:0000256" key="3">
    <source>
        <dbReference type="ARBA" id="ARBA00022448"/>
    </source>
</evidence>
<organism evidence="10 11">
    <name type="scientific">Simiduia agarivorans (strain DSM 21679 / JCM 13881 / BCRC 17597 / SA1)</name>
    <dbReference type="NCBI Taxonomy" id="1117647"/>
    <lineage>
        <taxon>Bacteria</taxon>
        <taxon>Pseudomonadati</taxon>
        <taxon>Pseudomonadota</taxon>
        <taxon>Gammaproteobacteria</taxon>
        <taxon>Cellvibrionales</taxon>
        <taxon>Cellvibrionaceae</taxon>
        <taxon>Simiduia</taxon>
    </lineage>
</organism>
<dbReference type="Gene3D" id="1.20.1250.20">
    <property type="entry name" value="MFS general substrate transporter like domains"/>
    <property type="match status" value="2"/>
</dbReference>
<accession>K4KQW3</accession>
<dbReference type="AlphaFoldDB" id="K4KQW3"/>
<dbReference type="InterPro" id="IPR036259">
    <property type="entry name" value="MFS_trans_sf"/>
</dbReference>
<evidence type="ECO:0000256" key="7">
    <source>
        <dbReference type="RuleBase" id="RU003346"/>
    </source>
</evidence>
<protein>
    <submittedName>
        <fullName evidence="10">Sugar transporter</fullName>
    </submittedName>
</protein>
<dbReference type="Pfam" id="PF00083">
    <property type="entry name" value="Sugar_tr"/>
    <property type="match status" value="2"/>
</dbReference>
<feature type="transmembrane region" description="Helical" evidence="8">
    <location>
        <begin position="177"/>
        <end position="198"/>
    </location>
</feature>
<keyword evidence="10" id="KW-0762">Sugar transport</keyword>
<feature type="transmembrane region" description="Helical" evidence="8">
    <location>
        <begin position="484"/>
        <end position="503"/>
    </location>
</feature>
<feature type="transmembrane region" description="Helical" evidence="8">
    <location>
        <begin position="298"/>
        <end position="321"/>
    </location>
</feature>
<dbReference type="EMBL" id="CP003746">
    <property type="protein sequence ID" value="AFV00519.1"/>
    <property type="molecule type" value="Genomic_DNA"/>
</dbReference>
<sequence length="521" mass="55953">MNSFQLTAFRFAAIVAFGGFIFGLDAALISGTVRFVTAEFGLSDLQVGTVVSAPGFGVIFALLVTGRICDALGRKAALLIIAALYLVSAVTSVIAPNFEALVAARFLGGLAFTSLSLASMYIGEIAPANMRGKLVSMNQITIVVGLSAAYFANYLILQASNHAAPWVESLGLATYTWRWMLAVEVIPALIWLLLLLTIPESPRWLVLQDRLDEAREVMRRLMPEGQVESQVAEIKASVASATVTKSFAAQVKELFEPRLRTAFWIGLAIAVVQPITGINAIMFYAPTVFEQVGIGTDAAFLQAVVVGVVSVMFTVLALLLIDRLGRRPLVLFGLTWAGLSLFVCAWCFSEASYQLTEASIANLAGSVDIAALQSLAGVSFDSDVAFKQALNGALGEAVARANEGALLQQAIQINATLVLLGIMCFIAAFNFSIGPIMWVLFSEIFPIHVRGIAIPSFALVTSVVSYFIQQFFPWQLNNMGAAEIFLFYAVSISIGLAVLAKILPETKNKSIEEIEAALVRV</sequence>
<evidence type="ECO:0000256" key="6">
    <source>
        <dbReference type="ARBA" id="ARBA00023136"/>
    </source>
</evidence>
<evidence type="ECO:0000259" key="9">
    <source>
        <dbReference type="PROSITE" id="PS50850"/>
    </source>
</evidence>
<evidence type="ECO:0000256" key="5">
    <source>
        <dbReference type="ARBA" id="ARBA00022989"/>
    </source>
</evidence>
<dbReference type="PROSITE" id="PS50850">
    <property type="entry name" value="MFS"/>
    <property type="match status" value="1"/>
</dbReference>
<dbReference type="InterPro" id="IPR020846">
    <property type="entry name" value="MFS_dom"/>
</dbReference>
<evidence type="ECO:0000256" key="2">
    <source>
        <dbReference type="ARBA" id="ARBA00010992"/>
    </source>
</evidence>
<dbReference type="GO" id="GO:0022857">
    <property type="term" value="F:transmembrane transporter activity"/>
    <property type="evidence" value="ECO:0007669"/>
    <property type="project" value="InterPro"/>
</dbReference>
<dbReference type="PANTHER" id="PTHR48020">
    <property type="entry name" value="PROTON MYO-INOSITOL COTRANSPORTER"/>
    <property type="match status" value="1"/>
</dbReference>
<proteinExistence type="inferred from homology"/>
<dbReference type="KEGG" id="saga:M5M_16940"/>
<feature type="transmembrane region" description="Helical" evidence="8">
    <location>
        <begin position="101"/>
        <end position="122"/>
    </location>
</feature>
<dbReference type="InterPro" id="IPR003663">
    <property type="entry name" value="Sugar/inositol_transpt"/>
</dbReference>
<name>K4KQW3_SIMAS</name>
<comment type="similarity">
    <text evidence="2 7">Belongs to the major facilitator superfamily. Sugar transporter (TC 2.A.1.1) family.</text>
</comment>
<evidence type="ECO:0000256" key="1">
    <source>
        <dbReference type="ARBA" id="ARBA00004141"/>
    </source>
</evidence>
<feature type="transmembrane region" description="Helical" evidence="8">
    <location>
        <begin position="262"/>
        <end position="286"/>
    </location>
</feature>
<dbReference type="Proteomes" id="UP000000466">
    <property type="component" value="Chromosome"/>
</dbReference>
<dbReference type="SUPFAM" id="SSF103473">
    <property type="entry name" value="MFS general substrate transporter"/>
    <property type="match status" value="1"/>
</dbReference>
<dbReference type="HOGENOM" id="CLU_001265_30_5_6"/>
<comment type="subcellular location">
    <subcellularLocation>
        <location evidence="1">Membrane</location>
        <topology evidence="1">Multi-pass membrane protein</topology>
    </subcellularLocation>
</comment>
<reference evidence="10 11" key="1">
    <citation type="journal article" date="2013" name="Genome Announc.">
        <title>Complete genome sequence of Simiduia agarivorans SA1(T), a marine bacterium able to degrade a variety of polysaccharides.</title>
        <authorList>
            <person name="Lin S.Y."/>
            <person name="Shieh W.Y."/>
            <person name="Chen J.S."/>
            <person name="Tang S.L."/>
        </authorList>
    </citation>
    <scope>NUCLEOTIDE SEQUENCE [LARGE SCALE GENOMIC DNA]</scope>
    <source>
        <strain evidence="11">DSM 21679 / JCM 13881 / BCRC 17597 / SA1</strain>
    </source>
</reference>
<dbReference type="InterPro" id="IPR005829">
    <property type="entry name" value="Sugar_transporter_CS"/>
</dbReference>
<dbReference type="PROSITE" id="PS00216">
    <property type="entry name" value="SUGAR_TRANSPORT_1"/>
    <property type="match status" value="1"/>
</dbReference>
<keyword evidence="11" id="KW-1185">Reference proteome</keyword>
<dbReference type="NCBIfam" id="TIGR00879">
    <property type="entry name" value="SP"/>
    <property type="match status" value="1"/>
</dbReference>